<proteinExistence type="predicted"/>
<dbReference type="PROSITE" id="PS51257">
    <property type="entry name" value="PROKAR_LIPOPROTEIN"/>
    <property type="match status" value="1"/>
</dbReference>
<evidence type="ECO:0000313" key="2">
    <source>
        <dbReference type="EMBL" id="VTR98695.1"/>
    </source>
</evidence>
<feature type="chain" id="PRO_5027059300" evidence="1">
    <location>
        <begin position="24"/>
        <end position="144"/>
    </location>
</feature>
<keyword evidence="3" id="KW-1185">Reference proteome</keyword>
<reference evidence="2 3" key="1">
    <citation type="submission" date="2019-05" db="EMBL/GenBank/DDBJ databases">
        <authorList>
            <consortium name="Science for Life Laboratories"/>
        </authorList>
    </citation>
    <scope>NUCLEOTIDE SEQUENCE [LARGE SCALE GENOMIC DNA]</scope>
    <source>
        <strain evidence="2">Soil9</strain>
    </source>
</reference>
<name>A0A6P2DDY6_9BACT</name>
<gene>
    <name evidence="2" type="ORF">SOIL9_01890</name>
</gene>
<dbReference type="AlphaFoldDB" id="A0A6P2DDY6"/>
<dbReference type="Proteomes" id="UP000464178">
    <property type="component" value="Chromosome"/>
</dbReference>
<dbReference type="KEGG" id="gms:SOIL9_01890"/>
<organism evidence="2 3">
    <name type="scientific">Gemmata massiliana</name>
    <dbReference type="NCBI Taxonomy" id="1210884"/>
    <lineage>
        <taxon>Bacteria</taxon>
        <taxon>Pseudomonadati</taxon>
        <taxon>Planctomycetota</taxon>
        <taxon>Planctomycetia</taxon>
        <taxon>Gemmatales</taxon>
        <taxon>Gemmataceae</taxon>
        <taxon>Gemmata</taxon>
    </lineage>
</organism>
<dbReference type="EMBL" id="LR593886">
    <property type="protein sequence ID" value="VTR98695.1"/>
    <property type="molecule type" value="Genomic_DNA"/>
</dbReference>
<evidence type="ECO:0000313" key="3">
    <source>
        <dbReference type="Proteomes" id="UP000464178"/>
    </source>
</evidence>
<dbReference type="RefSeq" id="WP_162671671.1">
    <property type="nucleotide sequence ID" value="NZ_LR593886.1"/>
</dbReference>
<feature type="signal peptide" evidence="1">
    <location>
        <begin position="1"/>
        <end position="23"/>
    </location>
</feature>
<sequence length="144" mass="15893">MLRLSLCLFLAGTVLTSAGCSSSAPRQYDDQTVAASDMFRKISTAYMQAYRTKKKPPTPDDLKPFLKEHGESIASLVSPRDQKPIVLVPFVPDNRLGEGEEPILAYEAEGVNGERMLVDSRGLVRVEKAEDFARIKFPGGHKPK</sequence>
<accession>A0A6P2DDY6</accession>
<evidence type="ECO:0000256" key="1">
    <source>
        <dbReference type="SAM" id="SignalP"/>
    </source>
</evidence>
<keyword evidence="1" id="KW-0732">Signal</keyword>
<protein>
    <submittedName>
        <fullName evidence="2">Uncharacterized protein</fullName>
    </submittedName>
</protein>